<keyword evidence="7" id="KW-0068">Autocatalytic cleavage</keyword>
<dbReference type="Pfam" id="PF04567">
    <property type="entry name" value="RNA_pol_Rpb2_5"/>
    <property type="match status" value="1"/>
</dbReference>
<dbReference type="PROSITE" id="PS50818">
    <property type="entry name" value="INTEIN_C_TER"/>
    <property type="match status" value="1"/>
</dbReference>
<evidence type="ECO:0000313" key="13">
    <source>
        <dbReference type="EMBL" id="AYV77285.1"/>
    </source>
</evidence>
<dbReference type="InterPro" id="IPR003586">
    <property type="entry name" value="Hint_dom_C"/>
</dbReference>
<dbReference type="Gene3D" id="2.40.270.10">
    <property type="entry name" value="DNA-directed RNA polymerase, subunit 2, domain 6"/>
    <property type="match status" value="1"/>
</dbReference>
<dbReference type="InterPro" id="IPR014724">
    <property type="entry name" value="RNA_pol_RPB2_OB-fold"/>
</dbReference>
<dbReference type="Gene3D" id="3.90.1070.20">
    <property type="match status" value="1"/>
</dbReference>
<feature type="domain" description="DOD-type homing endonuclease" evidence="12">
    <location>
        <begin position="66"/>
        <end position="236"/>
    </location>
</feature>
<proteinExistence type="inferred from homology"/>
<evidence type="ECO:0000256" key="1">
    <source>
        <dbReference type="ARBA" id="ARBA00006835"/>
    </source>
</evidence>
<evidence type="ECO:0000259" key="12">
    <source>
        <dbReference type="PROSITE" id="PS50819"/>
    </source>
</evidence>
<reference evidence="13" key="1">
    <citation type="submission" date="2018-10" db="EMBL/GenBank/DDBJ databases">
        <title>Hidden diversity of soil giant viruses.</title>
        <authorList>
            <person name="Schulz F."/>
            <person name="Alteio L."/>
            <person name="Goudeau D."/>
            <person name="Ryan E.M."/>
            <person name="Malmstrom R.R."/>
            <person name="Blanchard J."/>
            <person name="Woyke T."/>
        </authorList>
    </citation>
    <scope>NUCLEOTIDE SEQUENCE</scope>
    <source>
        <strain evidence="13">BAV1</strain>
    </source>
</reference>
<dbReference type="InterPro" id="IPR007646">
    <property type="entry name" value="RNA_pol_Rpb2_4"/>
</dbReference>
<dbReference type="Gene3D" id="2.170.16.10">
    <property type="entry name" value="Hedgehog/Intein (Hint) domain"/>
    <property type="match status" value="2"/>
</dbReference>
<dbReference type="SUPFAM" id="SSF51294">
    <property type="entry name" value="Hedgehog/intein (Hint) domain"/>
    <property type="match status" value="2"/>
</dbReference>
<evidence type="ECO:0000256" key="2">
    <source>
        <dbReference type="ARBA" id="ARBA00012418"/>
    </source>
</evidence>
<dbReference type="InterPro" id="IPR036844">
    <property type="entry name" value="Hint_dom_sf"/>
</dbReference>
<evidence type="ECO:0000256" key="7">
    <source>
        <dbReference type="ARBA" id="ARBA00022813"/>
    </source>
</evidence>
<evidence type="ECO:0000256" key="11">
    <source>
        <dbReference type="ARBA" id="ARBA00048552"/>
    </source>
</evidence>
<dbReference type="InterPro" id="IPR030934">
    <property type="entry name" value="Intein_C"/>
</dbReference>
<keyword evidence="8" id="KW-0862">Zinc</keyword>
<dbReference type="InterPro" id="IPR007120">
    <property type="entry name" value="DNA-dir_RNAP_su2_dom"/>
</dbReference>
<dbReference type="GO" id="GO:0032549">
    <property type="term" value="F:ribonucleoside binding"/>
    <property type="evidence" value="ECO:0007669"/>
    <property type="project" value="InterPro"/>
</dbReference>
<dbReference type="GO" id="GO:0004519">
    <property type="term" value="F:endonuclease activity"/>
    <property type="evidence" value="ECO:0007669"/>
    <property type="project" value="InterPro"/>
</dbReference>
<dbReference type="EC" id="2.7.7.6" evidence="2"/>
<sequence>MREARKLKIDDLVVVKHTQKYLELNKETKFMIKSDTVCDQYKLDLLKLGLLDRYFKQEELEIMARLVGANITDGHLYITKETQYYGCCFSLGEPEDAYDLVDDIMRLGFSCPAVNRATTHFNDAEHGKHVEYKTYKVEKNGAFAYFMFKIGAFAGDKTEQARKLPEWLTNGNNRIMREFLSGFIGGDGCRISAQKKKNAGHAIAMGSLGQTTITEHLQAAITYMQSISNMCKELKIKTTVTHTKVKNEDKYQVWLNISNAFENFAKFVDIIGYRYCNEKKKKSALVIEYIKCKYFIMTTRQNKYNQIIEYANNKNNILTKKEMAEKIDIDLKMFDKIIRKYRTNGKITEAKSYDFMKYEDFASSYFEKNDIVTIPIESIVKIPPEPVYDFTTISSNHSFIANGIASSNCYIETSEGSKVGLVKNLSQIGNVTVLKSSQFDLLKGIIKQKVKNVRDIPINQFGKYTRVILNGEVIGLTLNPRKLYSELKEMKYNGTLDPLIGIAHDIRSEIECKDLRINCDTGRIYHPTIRVENNEINLTKDMIDLISEDVKGSAAQINSWNQFMMRFPGTIEYLDPDEKSNSMVAMYPKDVEEMRVRMVESVSLVDKLEEGDFLNILNRYDRFTYVKYTHCEIDPNLLIGVVVANIPFLECNQGPRNIYQYSQARQAMGIYATNYRDRLDISYILYHPQRPIVTTRSMKYINTDKIPSGENCIVAIAAYGGWNQEDSNFMSKAAIDFGLFRSTSVKKYMTTIQKNQSTSQDDIFIKPDRSQVAGMKHGSYDKLNEKGYAPEETRLENGDILIGKVSPIQAVGNSNKLFKDSSEHYKSHIIGTVDKVYTGIFNHEGYEMRKVRVRSERVPQIGDKYCSRSGQKGTNGIQLTASDMMFSNIGVSPDLIINTNAIPSRMTIGQLIECLSGKVAALSGIEIDGSGFSNFDLDDLKGKLKSLGFREDSTEFMRNGMTGKKMNIPIFLGPTYYQRLKHMVADKIHCLTLDHEVLTEQGWKTFDEITMNDKIATLKDGLIQYEKPLDLLYYPNFEGNIYKIKTKEVDLQVTDNHRMWVSRCINGQWQPFELIEANKIIGETVRYQNNESTTIEVNKDTIINEELFHVRVPVFCLQVPSEVFYVRRNRVEIWTGNSRARGPQTILTRQPPEGRARDGGLRLGEMERDSNIGHGIAKFLKERLLEASDVYHCYVCNQCGLFAQRMLRKDNKPYPTKKDIYYCQGCRNYTDISKIRIPYAFKLLIQELMAMNICPRIKTKKHTHE</sequence>
<dbReference type="InterPro" id="IPR027434">
    <property type="entry name" value="Homing_endonucl"/>
</dbReference>
<dbReference type="SMART" id="SM00305">
    <property type="entry name" value="HintC"/>
    <property type="match status" value="1"/>
</dbReference>
<dbReference type="SMART" id="SM00306">
    <property type="entry name" value="HintN"/>
    <property type="match status" value="1"/>
</dbReference>
<keyword evidence="4" id="KW-0808">Transferase</keyword>
<protein>
    <recommendedName>
        <fullName evidence="2">DNA-directed RNA polymerase</fullName>
        <ecNumber evidence="2">2.7.7.6</ecNumber>
    </recommendedName>
</protein>
<dbReference type="SUPFAM" id="SSF64484">
    <property type="entry name" value="beta and beta-prime subunits of DNA dependent RNA-polymerase"/>
    <property type="match status" value="2"/>
</dbReference>
<dbReference type="Pfam" id="PF00562">
    <property type="entry name" value="RNA_pol_Rpb2_6"/>
    <property type="match status" value="1"/>
</dbReference>
<dbReference type="Gene3D" id="2.40.50.150">
    <property type="match status" value="1"/>
</dbReference>
<keyword evidence="6" id="KW-0479">Metal-binding</keyword>
<dbReference type="InterPro" id="IPR007647">
    <property type="entry name" value="RNA_pol_Rpb2_5"/>
</dbReference>
<evidence type="ECO:0000256" key="6">
    <source>
        <dbReference type="ARBA" id="ARBA00022723"/>
    </source>
</evidence>
<evidence type="ECO:0000256" key="5">
    <source>
        <dbReference type="ARBA" id="ARBA00022695"/>
    </source>
</evidence>
<dbReference type="InterPro" id="IPR007641">
    <property type="entry name" value="RNA_pol_Rpb2_7"/>
</dbReference>
<dbReference type="GO" id="GO:0003899">
    <property type="term" value="F:DNA-directed RNA polymerase activity"/>
    <property type="evidence" value="ECO:0007669"/>
    <property type="project" value="UniProtKB-EC"/>
</dbReference>
<dbReference type="EMBL" id="MK072025">
    <property type="protein sequence ID" value="AYV77285.1"/>
    <property type="molecule type" value="Genomic_DNA"/>
</dbReference>
<evidence type="ECO:0000256" key="4">
    <source>
        <dbReference type="ARBA" id="ARBA00022679"/>
    </source>
</evidence>
<dbReference type="NCBIfam" id="TIGR01443">
    <property type="entry name" value="intein_Cterm"/>
    <property type="match status" value="1"/>
</dbReference>
<accession>A0A3G4ZQY4</accession>
<organism evidence="13">
    <name type="scientific">Barrevirus sp</name>
    <dbReference type="NCBI Taxonomy" id="2487763"/>
    <lineage>
        <taxon>Viruses</taxon>
        <taxon>Varidnaviria</taxon>
        <taxon>Bamfordvirae</taxon>
        <taxon>Nucleocytoviricota</taxon>
        <taxon>Megaviricetes</taxon>
        <taxon>Imitervirales</taxon>
        <taxon>Mimiviridae</taxon>
        <taxon>Klosneuvirinae</taxon>
    </lineage>
</organism>
<dbReference type="GO" id="GO:0006351">
    <property type="term" value="P:DNA-templated transcription"/>
    <property type="evidence" value="ECO:0007669"/>
    <property type="project" value="InterPro"/>
</dbReference>
<evidence type="ECO:0000256" key="10">
    <source>
        <dbReference type="ARBA" id="ARBA00023163"/>
    </source>
</evidence>
<dbReference type="PROSITE" id="PS50819">
    <property type="entry name" value="INTEIN_ENDONUCLEASE"/>
    <property type="match status" value="1"/>
</dbReference>
<dbReference type="InterPro" id="IPR037033">
    <property type="entry name" value="DNA-dir_RNAP_su2_hyb_sf"/>
</dbReference>
<dbReference type="InterPro" id="IPR015712">
    <property type="entry name" value="DNA-dir_RNA_pol_su2"/>
</dbReference>
<keyword evidence="5" id="KW-0548">Nucleotidyltransferase</keyword>
<dbReference type="GO" id="GO:0046872">
    <property type="term" value="F:metal ion binding"/>
    <property type="evidence" value="ECO:0007669"/>
    <property type="project" value="UniProtKB-KW"/>
</dbReference>
<gene>
    <name evidence="13" type="ORF">Barrevirus28_3</name>
</gene>
<dbReference type="CDD" id="cd00081">
    <property type="entry name" value="Hint"/>
    <property type="match status" value="1"/>
</dbReference>
<dbReference type="Gene3D" id="3.10.28.10">
    <property type="entry name" value="Homing endonucleases"/>
    <property type="match status" value="1"/>
</dbReference>
<keyword evidence="10" id="KW-0804">Transcription</keyword>
<dbReference type="SUPFAM" id="SSF55608">
    <property type="entry name" value="Homing endonucleases"/>
    <property type="match status" value="1"/>
</dbReference>
<dbReference type="Pfam" id="PF04560">
    <property type="entry name" value="RNA_pol_Rpb2_7"/>
    <property type="match status" value="1"/>
</dbReference>
<keyword evidence="9" id="KW-0651">Protein splicing</keyword>
<comment type="similarity">
    <text evidence="1">Belongs to the RNA polymerase beta chain family.</text>
</comment>
<dbReference type="FunFam" id="3.90.1800.10:FF:000002">
    <property type="entry name" value="DNA-directed RNA polymerase subunit beta"/>
    <property type="match status" value="1"/>
</dbReference>
<keyword evidence="3 13" id="KW-0240">DNA-directed RNA polymerase</keyword>
<dbReference type="InterPro" id="IPR004042">
    <property type="entry name" value="Intein_endonuc_central"/>
</dbReference>
<name>A0A3G4ZQY4_9VIRU</name>
<dbReference type="PANTHER" id="PTHR20856">
    <property type="entry name" value="DNA-DIRECTED RNA POLYMERASE I SUBUNIT 2"/>
    <property type="match status" value="1"/>
</dbReference>
<evidence type="ECO:0000256" key="8">
    <source>
        <dbReference type="ARBA" id="ARBA00022833"/>
    </source>
</evidence>
<dbReference type="GO" id="GO:0003677">
    <property type="term" value="F:DNA binding"/>
    <property type="evidence" value="ECO:0007669"/>
    <property type="project" value="InterPro"/>
</dbReference>
<dbReference type="GO" id="GO:0000428">
    <property type="term" value="C:DNA-directed RNA polymerase complex"/>
    <property type="evidence" value="ECO:0007669"/>
    <property type="project" value="UniProtKB-KW"/>
</dbReference>
<dbReference type="Pfam" id="PF04566">
    <property type="entry name" value="RNA_pol_Rpb2_4"/>
    <property type="match status" value="1"/>
</dbReference>
<evidence type="ECO:0000256" key="9">
    <source>
        <dbReference type="ARBA" id="ARBA00023000"/>
    </source>
</evidence>
<dbReference type="CDD" id="cd00653">
    <property type="entry name" value="RNA_pol_B_RPB2"/>
    <property type="match status" value="1"/>
</dbReference>
<dbReference type="InterPro" id="IPR003587">
    <property type="entry name" value="Hint_dom_N"/>
</dbReference>
<evidence type="ECO:0000256" key="3">
    <source>
        <dbReference type="ARBA" id="ARBA00022478"/>
    </source>
</evidence>
<comment type="catalytic activity">
    <reaction evidence="11">
        <text>RNA(n) + a ribonucleoside 5'-triphosphate = RNA(n+1) + diphosphate</text>
        <dbReference type="Rhea" id="RHEA:21248"/>
        <dbReference type="Rhea" id="RHEA-COMP:14527"/>
        <dbReference type="Rhea" id="RHEA-COMP:17342"/>
        <dbReference type="ChEBI" id="CHEBI:33019"/>
        <dbReference type="ChEBI" id="CHEBI:61557"/>
        <dbReference type="ChEBI" id="CHEBI:140395"/>
        <dbReference type="EC" id="2.7.7.6"/>
    </reaction>
</comment>
<dbReference type="Gene3D" id="3.90.1800.10">
    <property type="entry name" value="RNA polymerase alpha subunit dimerisation domain"/>
    <property type="match status" value="1"/>
</dbReference>